<evidence type="ECO:0000256" key="1">
    <source>
        <dbReference type="SAM" id="MobiDB-lite"/>
    </source>
</evidence>
<feature type="compositionally biased region" description="Pro residues" evidence="1">
    <location>
        <begin position="70"/>
        <end position="79"/>
    </location>
</feature>
<name>A0AAD7ME08_9AGAR</name>
<dbReference type="Proteomes" id="UP001215598">
    <property type="component" value="Unassembled WGS sequence"/>
</dbReference>
<reference evidence="2" key="1">
    <citation type="submission" date="2023-03" db="EMBL/GenBank/DDBJ databases">
        <title>Massive genome expansion in bonnet fungi (Mycena s.s.) driven by repeated elements and novel gene families across ecological guilds.</title>
        <authorList>
            <consortium name="Lawrence Berkeley National Laboratory"/>
            <person name="Harder C.B."/>
            <person name="Miyauchi S."/>
            <person name="Viragh M."/>
            <person name="Kuo A."/>
            <person name="Thoen E."/>
            <person name="Andreopoulos B."/>
            <person name="Lu D."/>
            <person name="Skrede I."/>
            <person name="Drula E."/>
            <person name="Henrissat B."/>
            <person name="Morin E."/>
            <person name="Kohler A."/>
            <person name="Barry K."/>
            <person name="LaButti K."/>
            <person name="Morin E."/>
            <person name="Salamov A."/>
            <person name="Lipzen A."/>
            <person name="Mereny Z."/>
            <person name="Hegedus B."/>
            <person name="Baldrian P."/>
            <person name="Stursova M."/>
            <person name="Weitz H."/>
            <person name="Taylor A."/>
            <person name="Grigoriev I.V."/>
            <person name="Nagy L.G."/>
            <person name="Martin F."/>
            <person name="Kauserud H."/>
        </authorList>
    </citation>
    <scope>NUCLEOTIDE SEQUENCE</scope>
    <source>
        <strain evidence="2">CBHHK182m</strain>
    </source>
</reference>
<sequence>MPERPYNHSDLRGKTRDELRDLVLKQKDKWPSSMEKFKPSKTNMADMKQALIEAEFTTDLPLLQDALPPSNNPIPPPDPLHNSGPSVVDSRSSAERDFERENPANTIQLMPSSGLDIPVYTEPGQFKRNWQEPSSHNFMFSCSTLLMFNFMTTVQGPARIGVQDGTNPQYVQFFGIIVGQDFADAEAEEATTLLSLPANRTLQLAVASIGGVRLKPPAKRPRSESPINALDEQPGSIPTPDDIIVASTSKKIRTQPILTDKELAWLSNKLKATPGYDIFNKNRNRRLSNLDRTTYWKFAARFDAKYYKVQWPAEVSTGTVKKTAIEAVLGMKNTALTSAITAARILGVYYDGSTHKSEEVMKHIEAKDDAEGDGNSGSELLYKFLVKWEKEHPVND</sequence>
<evidence type="ECO:0000313" key="3">
    <source>
        <dbReference type="Proteomes" id="UP001215598"/>
    </source>
</evidence>
<proteinExistence type="predicted"/>
<protein>
    <submittedName>
        <fullName evidence="2">Uncharacterized protein</fullName>
    </submittedName>
</protein>
<dbReference type="AlphaFoldDB" id="A0AAD7ME08"/>
<dbReference type="EMBL" id="JARKIB010000355">
    <property type="protein sequence ID" value="KAJ7712879.1"/>
    <property type="molecule type" value="Genomic_DNA"/>
</dbReference>
<feature type="region of interest" description="Disordered" evidence="1">
    <location>
        <begin position="215"/>
        <end position="240"/>
    </location>
</feature>
<evidence type="ECO:0000313" key="2">
    <source>
        <dbReference type="EMBL" id="KAJ7712879.1"/>
    </source>
</evidence>
<keyword evidence="3" id="KW-1185">Reference proteome</keyword>
<gene>
    <name evidence="2" type="ORF">B0H16DRAFT_1702672</name>
</gene>
<accession>A0AAD7ME08</accession>
<feature type="region of interest" description="Disordered" evidence="1">
    <location>
        <begin position="63"/>
        <end position="98"/>
    </location>
</feature>
<organism evidence="2 3">
    <name type="scientific">Mycena metata</name>
    <dbReference type="NCBI Taxonomy" id="1033252"/>
    <lineage>
        <taxon>Eukaryota</taxon>
        <taxon>Fungi</taxon>
        <taxon>Dikarya</taxon>
        <taxon>Basidiomycota</taxon>
        <taxon>Agaricomycotina</taxon>
        <taxon>Agaricomycetes</taxon>
        <taxon>Agaricomycetidae</taxon>
        <taxon>Agaricales</taxon>
        <taxon>Marasmiineae</taxon>
        <taxon>Mycenaceae</taxon>
        <taxon>Mycena</taxon>
    </lineage>
</organism>
<comment type="caution">
    <text evidence="2">The sequence shown here is derived from an EMBL/GenBank/DDBJ whole genome shotgun (WGS) entry which is preliminary data.</text>
</comment>